<name>A0ABV3W1P2_9BACI</name>
<proteinExistence type="predicted"/>
<organism evidence="2 3">
    <name type="scientific">Lysinibacillus xylanilyticus</name>
    <dbReference type="NCBI Taxonomy" id="582475"/>
    <lineage>
        <taxon>Bacteria</taxon>
        <taxon>Bacillati</taxon>
        <taxon>Bacillota</taxon>
        <taxon>Bacilli</taxon>
        <taxon>Bacillales</taxon>
        <taxon>Bacillaceae</taxon>
        <taxon>Lysinibacillus</taxon>
    </lineage>
</organism>
<comment type="caution">
    <text evidence="2">The sequence shown here is derived from an EMBL/GenBank/DDBJ whole genome shotgun (WGS) entry which is preliminary data.</text>
</comment>
<accession>A0ABV3W1P2</accession>
<dbReference type="EMBL" id="JBFRHK010000013">
    <property type="protein sequence ID" value="MEX3747100.1"/>
    <property type="molecule type" value="Genomic_DNA"/>
</dbReference>
<evidence type="ECO:0000313" key="3">
    <source>
        <dbReference type="Proteomes" id="UP001558534"/>
    </source>
</evidence>
<protein>
    <recommendedName>
        <fullName evidence="1">DUF7668 domain-containing protein</fullName>
    </recommendedName>
</protein>
<gene>
    <name evidence="2" type="ORF">AB1300_18470</name>
</gene>
<dbReference type="Pfam" id="PF24705">
    <property type="entry name" value="DUF7668"/>
    <property type="match status" value="1"/>
</dbReference>
<dbReference type="Proteomes" id="UP001558534">
    <property type="component" value="Unassembled WGS sequence"/>
</dbReference>
<evidence type="ECO:0000313" key="2">
    <source>
        <dbReference type="EMBL" id="MEX3747100.1"/>
    </source>
</evidence>
<keyword evidence="3" id="KW-1185">Reference proteome</keyword>
<evidence type="ECO:0000259" key="1">
    <source>
        <dbReference type="Pfam" id="PF24705"/>
    </source>
</evidence>
<sequence length="81" mass="9470">MGRINIDDLKRVITEYGCEIIPLPDRAFNLAEIYYIAAEKRLDIYLPLWTKEEGRSDLTLSLSGQRNNNQLKIEFNDLRVL</sequence>
<feature type="domain" description="DUF7668" evidence="1">
    <location>
        <begin position="3"/>
        <end position="81"/>
    </location>
</feature>
<dbReference type="InterPro" id="IPR056085">
    <property type="entry name" value="DUF7668"/>
</dbReference>
<dbReference type="RefSeq" id="WP_368637665.1">
    <property type="nucleotide sequence ID" value="NZ_JBFRHK010000013.1"/>
</dbReference>
<reference evidence="2 3" key="1">
    <citation type="submission" date="2024-07" db="EMBL/GenBank/DDBJ databases">
        <title>Characterization of a bacterium isolated from hydrolysated instant sea cucumber by whole-genome sequencing and metabolomics.</title>
        <authorList>
            <person name="Luo X."/>
            <person name="Zhang Z."/>
            <person name="Zheng Z."/>
            <person name="Zhang W."/>
            <person name="Ming T."/>
            <person name="Jiao L."/>
            <person name="Su X."/>
            <person name="Kong F."/>
            <person name="Xu J."/>
        </authorList>
    </citation>
    <scope>NUCLEOTIDE SEQUENCE [LARGE SCALE GENOMIC DNA]</scope>
    <source>
        <strain evidence="2 3">XL-2024</strain>
    </source>
</reference>